<proteinExistence type="predicted"/>
<dbReference type="InterPro" id="IPR007386">
    <property type="entry name" value="DUF447_N"/>
</dbReference>
<protein>
    <recommendedName>
        <fullName evidence="6">DUF447 family protein</fullName>
    </recommendedName>
</protein>
<feature type="region of interest" description="Disordered" evidence="1">
    <location>
        <begin position="190"/>
        <end position="218"/>
    </location>
</feature>
<dbReference type="Proteomes" id="UP000318741">
    <property type="component" value="Chromosome"/>
</dbReference>
<sequence>MIFEGLATTVDDRGRANLAPLGTLWPGEQGDRGGDRFTLRPFAGSTTCANLLATRRGVWHVTDDAALIVRAALGDAAAPTEPLPDGRGVRLVDCCRWVDFDVTETVGPDARGLYELTANVRNRGRVREGAGLNRAAFALVEGAILATRTFLLPRAELDRRLADVAPLVTKTGSPRDAAVWQDLVAEIARRPAADEAPANDEPPAADQAAAPRRPAPRR</sequence>
<feature type="domain" description="DUF447" evidence="3">
    <location>
        <begin position="133"/>
        <end position="181"/>
    </location>
</feature>
<dbReference type="InterPro" id="IPR012349">
    <property type="entry name" value="Split_barrel_FMN-bd"/>
</dbReference>
<accession>A0A517PD46</accession>
<dbReference type="Pfam" id="PF04289">
    <property type="entry name" value="DUF447_N"/>
    <property type="match status" value="1"/>
</dbReference>
<dbReference type="Gene3D" id="1.20.58.290">
    <property type="entry name" value="Hypothetical membrane protein ta0354_69_121"/>
    <property type="match status" value="1"/>
</dbReference>
<gene>
    <name evidence="4" type="ORF">CA12_34230</name>
</gene>
<dbReference type="Pfam" id="PF20766">
    <property type="entry name" value="DUF447_C"/>
    <property type="match status" value="1"/>
</dbReference>
<dbReference type="AlphaFoldDB" id="A0A517PD46"/>
<dbReference type="InterPro" id="IPR049288">
    <property type="entry name" value="DUF447_C"/>
</dbReference>
<evidence type="ECO:0000256" key="1">
    <source>
        <dbReference type="SAM" id="MobiDB-lite"/>
    </source>
</evidence>
<name>A0A517PD46_9PLAN</name>
<dbReference type="EMBL" id="CP036265">
    <property type="protein sequence ID" value="QDT17303.1"/>
    <property type="molecule type" value="Genomic_DNA"/>
</dbReference>
<reference evidence="4 5" key="1">
    <citation type="submission" date="2019-02" db="EMBL/GenBank/DDBJ databases">
        <title>Deep-cultivation of Planctomycetes and their phenomic and genomic characterization uncovers novel biology.</title>
        <authorList>
            <person name="Wiegand S."/>
            <person name="Jogler M."/>
            <person name="Boedeker C."/>
            <person name="Pinto D."/>
            <person name="Vollmers J."/>
            <person name="Rivas-Marin E."/>
            <person name="Kohn T."/>
            <person name="Peeters S.H."/>
            <person name="Heuer A."/>
            <person name="Rast P."/>
            <person name="Oberbeckmann S."/>
            <person name="Bunk B."/>
            <person name="Jeske O."/>
            <person name="Meyerdierks A."/>
            <person name="Storesund J.E."/>
            <person name="Kallscheuer N."/>
            <person name="Luecker S."/>
            <person name="Lage O.M."/>
            <person name="Pohl T."/>
            <person name="Merkel B.J."/>
            <person name="Hornburger P."/>
            <person name="Mueller R.-W."/>
            <person name="Bruemmer F."/>
            <person name="Labrenz M."/>
            <person name="Spormann A.M."/>
            <person name="Op den Camp H."/>
            <person name="Overmann J."/>
            <person name="Amann R."/>
            <person name="Jetten M.S.M."/>
            <person name="Mascher T."/>
            <person name="Medema M.H."/>
            <person name="Devos D.P."/>
            <person name="Kaster A.-K."/>
            <person name="Ovreas L."/>
            <person name="Rohde M."/>
            <person name="Galperin M.Y."/>
            <person name="Jogler C."/>
        </authorList>
    </citation>
    <scope>NUCLEOTIDE SEQUENCE [LARGE SCALE GENOMIC DNA]</scope>
    <source>
        <strain evidence="4 5">CA12</strain>
    </source>
</reference>
<keyword evidence="5" id="KW-1185">Reference proteome</keyword>
<dbReference type="KEGG" id="acaf:CA12_34230"/>
<organism evidence="4 5">
    <name type="scientific">Alienimonas californiensis</name>
    <dbReference type="NCBI Taxonomy" id="2527989"/>
    <lineage>
        <taxon>Bacteria</taxon>
        <taxon>Pseudomonadati</taxon>
        <taxon>Planctomycetota</taxon>
        <taxon>Planctomycetia</taxon>
        <taxon>Planctomycetales</taxon>
        <taxon>Planctomycetaceae</taxon>
        <taxon>Alienimonas</taxon>
    </lineage>
</organism>
<dbReference type="SUPFAM" id="SSF50475">
    <property type="entry name" value="FMN-binding split barrel"/>
    <property type="match status" value="1"/>
</dbReference>
<dbReference type="Gene3D" id="2.30.110.10">
    <property type="entry name" value="Electron Transport, Fmn-binding Protein, Chain A"/>
    <property type="match status" value="1"/>
</dbReference>
<evidence type="ECO:0000259" key="3">
    <source>
        <dbReference type="Pfam" id="PF20766"/>
    </source>
</evidence>
<feature type="compositionally biased region" description="Low complexity" evidence="1">
    <location>
        <begin position="194"/>
        <end position="212"/>
    </location>
</feature>
<feature type="domain" description="DUF447" evidence="2">
    <location>
        <begin position="4"/>
        <end position="109"/>
    </location>
</feature>
<evidence type="ECO:0000259" key="2">
    <source>
        <dbReference type="Pfam" id="PF04289"/>
    </source>
</evidence>
<evidence type="ECO:0000313" key="4">
    <source>
        <dbReference type="EMBL" id="QDT17303.1"/>
    </source>
</evidence>
<evidence type="ECO:0008006" key="6">
    <source>
        <dbReference type="Google" id="ProtNLM"/>
    </source>
</evidence>
<evidence type="ECO:0000313" key="5">
    <source>
        <dbReference type="Proteomes" id="UP000318741"/>
    </source>
</evidence>